<feature type="compositionally biased region" description="Low complexity" evidence="1">
    <location>
        <begin position="59"/>
        <end position="71"/>
    </location>
</feature>
<dbReference type="Proteomes" id="UP000316968">
    <property type="component" value="Chromosome"/>
</dbReference>
<dbReference type="RefSeq" id="WP_141448419.1">
    <property type="nucleotide sequence ID" value="NZ_CP041217.1"/>
</dbReference>
<protein>
    <submittedName>
        <fullName evidence="2">Uncharacterized protein</fullName>
    </submittedName>
</protein>
<dbReference type="OrthoDB" id="2679445at2"/>
<reference evidence="2 3" key="1">
    <citation type="submission" date="2019-06" db="EMBL/GenBank/DDBJ databases">
        <title>Saccharibacillus brassicae sp. nov., an endophytic bacterium isolated from Chinese cabbage seeds (Brassica pekinensis).</title>
        <authorList>
            <person name="Jiang L."/>
            <person name="Lee J."/>
            <person name="Kim S.W."/>
        </authorList>
    </citation>
    <scope>NUCLEOTIDE SEQUENCE [LARGE SCALE GENOMIC DNA]</scope>
    <source>
        <strain evidence="3">KCTC 43072 / ATSA2</strain>
    </source>
</reference>
<name>A0A4Y6V0S5_SACBS</name>
<gene>
    <name evidence="2" type="ORF">FFV09_14090</name>
</gene>
<evidence type="ECO:0000256" key="1">
    <source>
        <dbReference type="SAM" id="MobiDB-lite"/>
    </source>
</evidence>
<dbReference type="AlphaFoldDB" id="A0A4Y6V0S5"/>
<keyword evidence="3" id="KW-1185">Reference proteome</keyword>
<accession>A0A4Y6V0S5</accession>
<feature type="region of interest" description="Disordered" evidence="1">
    <location>
        <begin position="54"/>
        <end position="78"/>
    </location>
</feature>
<evidence type="ECO:0000313" key="2">
    <source>
        <dbReference type="EMBL" id="QDH21875.1"/>
    </source>
</evidence>
<sequence>MQIIPSWVKVDHNSYNAKLRGIYKNVKDNDITAACEQAKRLYMDLREDLEIRGIEVPEPESASVEPPESGSRTARAGI</sequence>
<proteinExistence type="predicted"/>
<evidence type="ECO:0000313" key="3">
    <source>
        <dbReference type="Proteomes" id="UP000316968"/>
    </source>
</evidence>
<organism evidence="2 3">
    <name type="scientific">Saccharibacillus brassicae</name>
    <dbReference type="NCBI Taxonomy" id="2583377"/>
    <lineage>
        <taxon>Bacteria</taxon>
        <taxon>Bacillati</taxon>
        <taxon>Bacillota</taxon>
        <taxon>Bacilli</taxon>
        <taxon>Bacillales</taxon>
        <taxon>Paenibacillaceae</taxon>
        <taxon>Saccharibacillus</taxon>
    </lineage>
</organism>
<dbReference type="EMBL" id="CP041217">
    <property type="protein sequence ID" value="QDH21875.1"/>
    <property type="molecule type" value="Genomic_DNA"/>
</dbReference>
<dbReference type="KEGG" id="saca:FFV09_14090"/>